<evidence type="ECO:0000313" key="6">
    <source>
        <dbReference type="EMBL" id="NXE54569.1"/>
    </source>
</evidence>
<dbReference type="AlphaFoldDB" id="A0A7K8NMP1"/>
<dbReference type="Gene3D" id="2.60.120.260">
    <property type="entry name" value="Galactose-binding domain-like"/>
    <property type="match status" value="1"/>
</dbReference>
<dbReference type="GO" id="GO:0034993">
    <property type="term" value="C:meiotic nuclear membrane microtubule tethering complex"/>
    <property type="evidence" value="ECO:0007669"/>
    <property type="project" value="TreeGrafter"/>
</dbReference>
<accession>A0A7K8NMP1</accession>
<evidence type="ECO:0000256" key="4">
    <source>
        <dbReference type="ARBA" id="ARBA00023136"/>
    </source>
</evidence>
<proteinExistence type="predicted"/>
<dbReference type="PANTHER" id="PTHR12911:SF24">
    <property type="entry name" value="SUN DOMAIN-CONTAINING PROTEIN 3"/>
    <property type="match status" value="1"/>
</dbReference>
<organism evidence="6 7">
    <name type="scientific">Casuarius casuarius</name>
    <name type="common">Southern cassowary</name>
    <name type="synonym">Struthio casuarius</name>
    <dbReference type="NCBI Taxonomy" id="8787"/>
    <lineage>
        <taxon>Eukaryota</taxon>
        <taxon>Metazoa</taxon>
        <taxon>Chordata</taxon>
        <taxon>Craniata</taxon>
        <taxon>Vertebrata</taxon>
        <taxon>Euteleostomi</taxon>
        <taxon>Archelosauria</taxon>
        <taxon>Archosauria</taxon>
        <taxon>Dinosauria</taxon>
        <taxon>Saurischia</taxon>
        <taxon>Theropoda</taxon>
        <taxon>Coelurosauria</taxon>
        <taxon>Aves</taxon>
        <taxon>Palaeognathae</taxon>
        <taxon>Casuariiformes</taxon>
        <taxon>Casuariidae</taxon>
        <taxon>Casuarius</taxon>
    </lineage>
</organism>
<dbReference type="PROSITE" id="PS51469">
    <property type="entry name" value="SUN"/>
    <property type="match status" value="1"/>
</dbReference>
<sequence length="134" mass="14643">VTPGQCWPFRGSQGQVVIKLPARIQPTAVTVQHVSKTVSPSGSISSTPKDIAVSVSPCRAELAGIWLWGKAIAGACLSQHICSIILFPFPVFSLQNELHKAFQYIQILVQSNWGNPEYTCIYRVQVHGKIATQN</sequence>
<dbReference type="InterPro" id="IPR045119">
    <property type="entry name" value="SUN1-5"/>
</dbReference>
<keyword evidence="3" id="KW-1133">Transmembrane helix</keyword>
<evidence type="ECO:0000256" key="3">
    <source>
        <dbReference type="ARBA" id="ARBA00022989"/>
    </source>
</evidence>
<dbReference type="GO" id="GO:0043495">
    <property type="term" value="F:protein-membrane adaptor activity"/>
    <property type="evidence" value="ECO:0007669"/>
    <property type="project" value="TreeGrafter"/>
</dbReference>
<comment type="caution">
    <text evidence="6">The sequence shown here is derived from an EMBL/GenBank/DDBJ whole genome shotgun (WGS) entry which is preliminary data.</text>
</comment>
<feature type="non-terminal residue" evidence="6">
    <location>
        <position position="1"/>
    </location>
</feature>
<dbReference type="InterPro" id="IPR012919">
    <property type="entry name" value="SUN_dom"/>
</dbReference>
<keyword evidence="4" id="KW-0472">Membrane</keyword>
<evidence type="ECO:0000259" key="5">
    <source>
        <dbReference type="PROSITE" id="PS51469"/>
    </source>
</evidence>
<gene>
    <name evidence="6" type="primary">Sun3</name>
    <name evidence="6" type="ORF">CASCAS_R04200</name>
</gene>
<dbReference type="GO" id="GO:0005637">
    <property type="term" value="C:nuclear inner membrane"/>
    <property type="evidence" value="ECO:0007669"/>
    <property type="project" value="UniProtKB-SubCell"/>
</dbReference>
<evidence type="ECO:0000256" key="1">
    <source>
        <dbReference type="ARBA" id="ARBA00004540"/>
    </source>
</evidence>
<dbReference type="EMBL" id="VWPT01000216">
    <property type="protein sequence ID" value="NXE54569.1"/>
    <property type="molecule type" value="Genomic_DNA"/>
</dbReference>
<protein>
    <submittedName>
        <fullName evidence="6">SUN3 protein</fullName>
    </submittedName>
</protein>
<dbReference type="Pfam" id="PF07738">
    <property type="entry name" value="Sad1_UNC"/>
    <property type="match status" value="1"/>
</dbReference>
<name>A0A7K8NMP1_CASCA</name>
<dbReference type="PANTHER" id="PTHR12911">
    <property type="entry name" value="SAD1/UNC-84-LIKE PROTEIN-RELATED"/>
    <property type="match status" value="1"/>
</dbReference>
<feature type="non-terminal residue" evidence="6">
    <location>
        <position position="134"/>
    </location>
</feature>
<evidence type="ECO:0000256" key="2">
    <source>
        <dbReference type="ARBA" id="ARBA00022692"/>
    </source>
</evidence>
<feature type="domain" description="SUN" evidence="5">
    <location>
        <begin position="1"/>
        <end position="131"/>
    </location>
</feature>
<keyword evidence="2" id="KW-0812">Transmembrane</keyword>
<dbReference type="Proteomes" id="UP000524187">
    <property type="component" value="Unassembled WGS sequence"/>
</dbReference>
<comment type="subcellular location">
    <subcellularLocation>
        <location evidence="1">Nucleus inner membrane</location>
    </subcellularLocation>
</comment>
<reference evidence="6 7" key="1">
    <citation type="submission" date="2019-09" db="EMBL/GenBank/DDBJ databases">
        <title>Bird 10,000 Genomes (B10K) Project - Family phase.</title>
        <authorList>
            <person name="Zhang G."/>
        </authorList>
    </citation>
    <scope>NUCLEOTIDE SEQUENCE [LARGE SCALE GENOMIC DNA]</scope>
    <source>
        <strain evidence="6">B10K-LSUMZ-50683</strain>
        <tissue evidence="6">Muscle</tissue>
    </source>
</reference>
<keyword evidence="7" id="KW-1185">Reference proteome</keyword>
<evidence type="ECO:0000313" key="7">
    <source>
        <dbReference type="Proteomes" id="UP000524187"/>
    </source>
</evidence>